<protein>
    <recommendedName>
        <fullName evidence="3">Tc1-like transposase DDE domain-containing protein</fullName>
    </recommendedName>
</protein>
<keyword evidence="2" id="KW-1185">Reference proteome</keyword>
<gene>
    <name evidence="1" type="ORF">AMK59_3177</name>
</gene>
<evidence type="ECO:0000313" key="1">
    <source>
        <dbReference type="EMBL" id="KRT82064.1"/>
    </source>
</evidence>
<evidence type="ECO:0000313" key="2">
    <source>
        <dbReference type="Proteomes" id="UP000051574"/>
    </source>
</evidence>
<sequence>MDSCNSTVHTSRAVYLWFDNPETELLRCPSKLPNLNPIENLCGMMATMWGQEGIPGPRNRDKLRNHVSRVWYNLCGRATCKNLVVSMPGRFQEVITNNGYWTSY</sequence>
<dbReference type="InterPro" id="IPR036397">
    <property type="entry name" value="RNaseH_sf"/>
</dbReference>
<dbReference type="GO" id="GO:0003676">
    <property type="term" value="F:nucleic acid binding"/>
    <property type="evidence" value="ECO:0007669"/>
    <property type="project" value="InterPro"/>
</dbReference>
<reference evidence="1 2" key="1">
    <citation type="submission" date="2015-09" db="EMBL/GenBank/DDBJ databases">
        <title>Draft genome of the scarab beetle Oryctes borbonicus.</title>
        <authorList>
            <person name="Meyer J.M."/>
            <person name="Markov G.V."/>
            <person name="Baskaran P."/>
            <person name="Herrmann M."/>
            <person name="Sommer R.J."/>
            <person name="Roedelsperger C."/>
        </authorList>
    </citation>
    <scope>NUCLEOTIDE SEQUENCE [LARGE SCALE GENOMIC DNA]</scope>
    <source>
        <strain evidence="1">OB123</strain>
        <tissue evidence="1">Whole animal</tissue>
    </source>
</reference>
<comment type="caution">
    <text evidence="1">The sequence shown here is derived from an EMBL/GenBank/DDBJ whole genome shotgun (WGS) entry which is preliminary data.</text>
</comment>
<accession>A0A0T6B3R8</accession>
<dbReference type="EMBL" id="LJIG01009946">
    <property type="protein sequence ID" value="KRT82064.1"/>
    <property type="molecule type" value="Genomic_DNA"/>
</dbReference>
<organism evidence="1 2">
    <name type="scientific">Oryctes borbonicus</name>
    <dbReference type="NCBI Taxonomy" id="1629725"/>
    <lineage>
        <taxon>Eukaryota</taxon>
        <taxon>Metazoa</taxon>
        <taxon>Ecdysozoa</taxon>
        <taxon>Arthropoda</taxon>
        <taxon>Hexapoda</taxon>
        <taxon>Insecta</taxon>
        <taxon>Pterygota</taxon>
        <taxon>Neoptera</taxon>
        <taxon>Endopterygota</taxon>
        <taxon>Coleoptera</taxon>
        <taxon>Polyphaga</taxon>
        <taxon>Scarabaeiformia</taxon>
        <taxon>Scarabaeidae</taxon>
        <taxon>Dynastinae</taxon>
        <taxon>Oryctes</taxon>
    </lineage>
</organism>
<proteinExistence type="predicted"/>
<dbReference type="Proteomes" id="UP000051574">
    <property type="component" value="Unassembled WGS sequence"/>
</dbReference>
<dbReference type="OrthoDB" id="6722168at2759"/>
<dbReference type="Gene3D" id="3.30.420.10">
    <property type="entry name" value="Ribonuclease H-like superfamily/Ribonuclease H"/>
    <property type="match status" value="1"/>
</dbReference>
<evidence type="ECO:0008006" key="3">
    <source>
        <dbReference type="Google" id="ProtNLM"/>
    </source>
</evidence>
<dbReference type="AlphaFoldDB" id="A0A0T6B3R8"/>
<name>A0A0T6B3R8_9SCAR</name>